<dbReference type="PANTHER" id="PTHR32063">
    <property type="match status" value="1"/>
</dbReference>
<dbReference type="Gene3D" id="1.20.1640.10">
    <property type="entry name" value="Multidrug efflux transporter AcrB transmembrane domain"/>
    <property type="match status" value="2"/>
</dbReference>
<feature type="transmembrane region" description="Helical" evidence="1">
    <location>
        <begin position="335"/>
        <end position="354"/>
    </location>
</feature>
<dbReference type="GO" id="GO:0005886">
    <property type="term" value="C:plasma membrane"/>
    <property type="evidence" value="ECO:0007669"/>
    <property type="project" value="TreeGrafter"/>
</dbReference>
<gene>
    <name evidence="2" type="ORF">GCM10011365_05780</name>
</gene>
<feature type="transmembrane region" description="Helical" evidence="1">
    <location>
        <begin position="12"/>
        <end position="36"/>
    </location>
</feature>
<feature type="transmembrane region" description="Helical" evidence="1">
    <location>
        <begin position="896"/>
        <end position="916"/>
    </location>
</feature>
<feature type="transmembrane region" description="Helical" evidence="1">
    <location>
        <begin position="387"/>
        <end position="412"/>
    </location>
</feature>
<reference evidence="2" key="1">
    <citation type="journal article" date="2014" name="Int. J. Syst. Evol. Microbiol.">
        <title>Complete genome sequence of Corynebacterium casei LMG S-19264T (=DSM 44701T), isolated from a smear-ripened cheese.</title>
        <authorList>
            <consortium name="US DOE Joint Genome Institute (JGI-PGF)"/>
            <person name="Walter F."/>
            <person name="Albersmeier A."/>
            <person name="Kalinowski J."/>
            <person name="Ruckert C."/>
        </authorList>
    </citation>
    <scope>NUCLEOTIDE SEQUENCE</scope>
    <source>
        <strain evidence="2">CGMCC 1.12181</strain>
    </source>
</reference>
<dbReference type="Proteomes" id="UP000605253">
    <property type="component" value="Unassembled WGS sequence"/>
</dbReference>
<dbReference type="RefSeq" id="WP_188364173.1">
    <property type="nucleotide sequence ID" value="NZ_BAABJF010000032.1"/>
</dbReference>
<keyword evidence="1" id="KW-0472">Membrane</keyword>
<dbReference type="PANTHER" id="PTHR32063:SF33">
    <property type="entry name" value="RND SUPERFAMILY EFFLUX PUMP PERMEASE COMPONENT"/>
    <property type="match status" value="1"/>
</dbReference>
<dbReference type="AlphaFoldDB" id="A0A917CI63"/>
<dbReference type="Gene3D" id="3.30.2090.10">
    <property type="entry name" value="Multidrug efflux transporter AcrB TolC docking domain, DN and DC subdomains"/>
    <property type="match status" value="2"/>
</dbReference>
<sequence>MSKQWNRGIIHWFASNPVAANLLMVCILVMGLAIAINLKKEMFPTTVINQVSVTMAYPGAAPDEVEKGLCIKLEDAISGLEGIDKITCNANESVARTNVEIDSAYDVKAVMAEIKNRVDGVNSFPEQAEKPIISEIIPQQPVMFVSIHGLVPERRLLEISQHIRDEIVDLPDVSLAELIGYRPYEISIEVKELTLRQYQITFDEIANALKRASLDVPGGAIKTERGDVLLRTVGQSYTGREYADTVIRTNPDGSRLYLGDIATIKDAFVEDRVLGTFDGQPAISIQVTSVESESVLDISDQVHRFVDKVRPQLPANVSIDAWLDTSFYVRGRLDMMQRNMIQGAALVLIILTLFMRLRVAFWVMLGLPVAFLGAFLLMPYLGITMNMLSMFGLILVLGIVVDDAIVIGESAYAEIQDKGHSLKNVVIGAQRVAVPATFGVLTTVAAFAPMLFVGTLFGSFFEAVGWVVILCLLFSLVESKLILPAHLAHMNAKQNKPNPGPLLKIQRKIDAGLQHFISRRYQPVIEKAVSRPGLTLTVFAAIFILSISLINNGLVRFVMLPDFASDIVQAEFAMAQGTPQSRSQEVLAHVQQSLIELDREISEENGLQQGAVFKHRLAFLSSQTSGRVIVELLKDEEAFIDSKTVMRRWQENIGEIVGATYVGTVALAGPGQGPDISLKLIGPDVDNLRLAAEQVAEKLKTFEGVYDVRNSLEAGKDEIQLKIKPLGRNLGLTQYDIGHQVRQAFYGDEVQRIQRGNDEIRVMLRYDRAARESMQSLQELRIRTPQGDQVPLNTVADIQIGKAPNSIERVNRKRAARITAQVDKAVANPQAITAQILPANPNQPILAEYPAIKSDLDGMSKEMKELGINFIWGISMALLLIYVLMAVPLKSYGQPLIIMSAIPFGVTGAIIGHWIMGLTFSMMSLFGIIALFGVVVNDSLVMVDYINNHRQDGKGLVHAVMHSGKRRFRAIMLTSLTTFFGLLPIMFEQSLQAKVIVPMAVSLAFGIMFATVITLILIPSLYVALERLKLRFSKTKEPAANQN</sequence>
<evidence type="ECO:0000313" key="3">
    <source>
        <dbReference type="Proteomes" id="UP000605253"/>
    </source>
</evidence>
<proteinExistence type="predicted"/>
<feature type="transmembrane region" description="Helical" evidence="1">
    <location>
        <begin position="528"/>
        <end position="550"/>
    </location>
</feature>
<dbReference type="Gene3D" id="3.30.70.1430">
    <property type="entry name" value="Multidrug efflux transporter AcrB pore domain"/>
    <property type="match status" value="2"/>
</dbReference>
<keyword evidence="3" id="KW-1185">Reference proteome</keyword>
<dbReference type="EMBL" id="BMEO01000002">
    <property type="protein sequence ID" value="GGF87564.1"/>
    <property type="molecule type" value="Genomic_DNA"/>
</dbReference>
<keyword evidence="1" id="KW-1133">Transmembrane helix</keyword>
<accession>A0A917CI63</accession>
<feature type="transmembrane region" description="Helical" evidence="1">
    <location>
        <begin position="361"/>
        <end position="381"/>
    </location>
</feature>
<dbReference type="PRINTS" id="PR00702">
    <property type="entry name" value="ACRIFLAVINRP"/>
</dbReference>
<dbReference type="Gene3D" id="3.30.70.1440">
    <property type="entry name" value="Multidrug efflux transporter AcrB pore domain"/>
    <property type="match status" value="1"/>
</dbReference>
<feature type="transmembrane region" description="Helical" evidence="1">
    <location>
        <begin position="432"/>
        <end position="457"/>
    </location>
</feature>
<keyword evidence="1" id="KW-0812">Transmembrane</keyword>
<dbReference type="Gene3D" id="3.30.70.1320">
    <property type="entry name" value="Multidrug efflux transporter AcrB pore domain like"/>
    <property type="match status" value="1"/>
</dbReference>
<feature type="transmembrane region" description="Helical" evidence="1">
    <location>
        <begin position="922"/>
        <end position="947"/>
    </location>
</feature>
<dbReference type="SUPFAM" id="SSF82693">
    <property type="entry name" value="Multidrug efflux transporter AcrB pore domain, PN1, PN2, PC1 and PC2 subdomains"/>
    <property type="match status" value="2"/>
</dbReference>
<dbReference type="InterPro" id="IPR001036">
    <property type="entry name" value="Acrflvin-R"/>
</dbReference>
<evidence type="ECO:0000313" key="2">
    <source>
        <dbReference type="EMBL" id="GGF87564.1"/>
    </source>
</evidence>
<reference evidence="2" key="2">
    <citation type="submission" date="2020-09" db="EMBL/GenBank/DDBJ databases">
        <authorList>
            <person name="Sun Q."/>
            <person name="Zhou Y."/>
        </authorList>
    </citation>
    <scope>NUCLEOTIDE SEQUENCE</scope>
    <source>
        <strain evidence="2">CGMCC 1.12181</strain>
    </source>
</reference>
<evidence type="ECO:0000256" key="1">
    <source>
        <dbReference type="SAM" id="Phobius"/>
    </source>
</evidence>
<name>A0A917CI63_9GAMM</name>
<feature type="transmembrane region" description="Helical" evidence="1">
    <location>
        <begin position="463"/>
        <end position="483"/>
    </location>
</feature>
<feature type="transmembrane region" description="Helical" evidence="1">
    <location>
        <begin position="968"/>
        <end position="987"/>
    </location>
</feature>
<feature type="transmembrane region" description="Helical" evidence="1">
    <location>
        <begin position="999"/>
        <end position="1025"/>
    </location>
</feature>
<dbReference type="Pfam" id="PF00873">
    <property type="entry name" value="ACR_tran"/>
    <property type="match status" value="1"/>
</dbReference>
<dbReference type="InterPro" id="IPR027463">
    <property type="entry name" value="AcrB_DN_DC_subdom"/>
</dbReference>
<dbReference type="GO" id="GO:0042910">
    <property type="term" value="F:xenobiotic transmembrane transporter activity"/>
    <property type="evidence" value="ECO:0007669"/>
    <property type="project" value="TreeGrafter"/>
</dbReference>
<dbReference type="SUPFAM" id="SSF82714">
    <property type="entry name" value="Multidrug efflux transporter AcrB TolC docking domain, DN and DC subdomains"/>
    <property type="match status" value="2"/>
</dbReference>
<organism evidence="2 3">
    <name type="scientific">Marinicella pacifica</name>
    <dbReference type="NCBI Taxonomy" id="1171543"/>
    <lineage>
        <taxon>Bacteria</taxon>
        <taxon>Pseudomonadati</taxon>
        <taxon>Pseudomonadota</taxon>
        <taxon>Gammaproteobacteria</taxon>
        <taxon>Lysobacterales</taxon>
        <taxon>Marinicellaceae</taxon>
        <taxon>Marinicella</taxon>
    </lineage>
</organism>
<feature type="transmembrane region" description="Helical" evidence="1">
    <location>
        <begin position="870"/>
        <end position="889"/>
    </location>
</feature>
<dbReference type="SUPFAM" id="SSF82866">
    <property type="entry name" value="Multidrug efflux transporter AcrB transmembrane domain"/>
    <property type="match status" value="2"/>
</dbReference>
<comment type="caution">
    <text evidence="2">The sequence shown here is derived from an EMBL/GenBank/DDBJ whole genome shotgun (WGS) entry which is preliminary data.</text>
</comment>
<protein>
    <submittedName>
        <fullName evidence="2">Acriflavin resistance protein</fullName>
    </submittedName>
</protein>